<dbReference type="PANTHER" id="PTHR24305">
    <property type="entry name" value="CYTOCHROME P450"/>
    <property type="match status" value="1"/>
</dbReference>
<proteinExistence type="inferred from homology"/>
<dbReference type="InterPro" id="IPR050121">
    <property type="entry name" value="Cytochrome_P450_monoxygenase"/>
</dbReference>
<dbReference type="GO" id="GO:0016705">
    <property type="term" value="F:oxidoreductase activity, acting on paired donors, with incorporation or reduction of molecular oxygen"/>
    <property type="evidence" value="ECO:0007669"/>
    <property type="project" value="InterPro"/>
</dbReference>
<dbReference type="SUPFAM" id="SSF48264">
    <property type="entry name" value="Cytochrome P450"/>
    <property type="match status" value="1"/>
</dbReference>
<dbReference type="Pfam" id="PF00067">
    <property type="entry name" value="p450"/>
    <property type="match status" value="2"/>
</dbReference>
<keyword evidence="9" id="KW-1133">Transmembrane helix</keyword>
<accession>A0AAD9M9G6</accession>
<dbReference type="PANTHER" id="PTHR24305:SF232">
    <property type="entry name" value="P450, PUTATIVE (EUROFUNG)-RELATED"/>
    <property type="match status" value="1"/>
</dbReference>
<dbReference type="EMBL" id="MU842810">
    <property type="protein sequence ID" value="KAK2035145.1"/>
    <property type="molecule type" value="Genomic_DNA"/>
</dbReference>
<evidence type="ECO:0000256" key="7">
    <source>
        <dbReference type="PIRSR" id="PIRSR602403-1"/>
    </source>
</evidence>
<evidence type="ECO:0000256" key="6">
    <source>
        <dbReference type="ARBA" id="ARBA00023033"/>
    </source>
</evidence>
<evidence type="ECO:0000256" key="8">
    <source>
        <dbReference type="RuleBase" id="RU000461"/>
    </source>
</evidence>
<keyword evidence="4 7" id="KW-0479">Metal-binding</keyword>
<keyword evidence="11" id="KW-1185">Reference proteome</keyword>
<dbReference type="PRINTS" id="PR00385">
    <property type="entry name" value="P450"/>
</dbReference>
<dbReference type="InterPro" id="IPR001128">
    <property type="entry name" value="Cyt_P450"/>
</dbReference>
<keyword evidence="6 8" id="KW-0503">Monooxygenase</keyword>
<dbReference type="AlphaFoldDB" id="A0AAD9M9G6"/>
<evidence type="ECO:0000313" key="11">
    <source>
        <dbReference type="Proteomes" id="UP001232148"/>
    </source>
</evidence>
<sequence>MSTLDTTQTLAFKMAFLDNLDASQRLLGTAAVIVAIVLFSLYQYLLPKPIPGIPYSPSAAKSLLGDIPTMLKECNGTPLRWIVGQGKRWNSPIFQVFLVPFAKPSVVVSDFREAQDILMRRKEFDRSDWTIDLLSGEIPQFHINLKTGPQWKGHRRLLQDLMTPAFLGSVAAPNIYTSAANLVDLWRTKARLAGGRAFSAEQDFYHAALDAVLDFGFGDSYPHRALGPQVELLAAQEKQPARAISAAAGPVEFPTARPNESIKAILAAGDLIQDIGESGFVKLAWWWKRLQPGERKLMDQRARFVKEQTYHAIEKLQKDTDEDSESWVKCAVDLIIQRERKFAKKEGREPVYWSSVMKDELLGFIMAGHDTTSTTLSWGVKLLADCQRAQAKLRRHLRAAHAPALAENRAPSHGEISAARIPYLDAVVEEVLRLAHTAPVVDRQCTQDTVILGRRVPAGTVVLLPNIGPSYTSPAFEIDEAARSETSKRAARERGVRAWPADDVEVFRPERWLVAADDEKTGGGEQQQQQQQRYDATAGPAIPFGLGTRGCFGRKLAYLELRLFVTLIIWNFELLPCAEEISTYEPVEGITSRPKHCYVRLRDVAISS</sequence>
<dbReference type="InterPro" id="IPR017972">
    <property type="entry name" value="Cyt_P450_CS"/>
</dbReference>
<keyword evidence="9" id="KW-0812">Transmembrane</keyword>
<evidence type="ECO:0000256" key="4">
    <source>
        <dbReference type="ARBA" id="ARBA00022723"/>
    </source>
</evidence>
<dbReference type="GO" id="GO:0020037">
    <property type="term" value="F:heme binding"/>
    <property type="evidence" value="ECO:0007669"/>
    <property type="project" value="InterPro"/>
</dbReference>
<dbReference type="Gene3D" id="1.10.630.10">
    <property type="entry name" value="Cytochrome P450"/>
    <property type="match status" value="1"/>
</dbReference>
<keyword evidence="3 7" id="KW-0349">Heme</keyword>
<evidence type="ECO:0000256" key="9">
    <source>
        <dbReference type="SAM" id="Phobius"/>
    </source>
</evidence>
<dbReference type="PROSITE" id="PS00086">
    <property type="entry name" value="CYTOCHROME_P450"/>
    <property type="match status" value="1"/>
</dbReference>
<evidence type="ECO:0000313" key="10">
    <source>
        <dbReference type="EMBL" id="KAK2035145.1"/>
    </source>
</evidence>
<evidence type="ECO:0000256" key="5">
    <source>
        <dbReference type="ARBA" id="ARBA00023004"/>
    </source>
</evidence>
<evidence type="ECO:0000256" key="3">
    <source>
        <dbReference type="ARBA" id="ARBA00022617"/>
    </source>
</evidence>
<dbReference type="Proteomes" id="UP001232148">
    <property type="component" value="Unassembled WGS sequence"/>
</dbReference>
<evidence type="ECO:0000256" key="1">
    <source>
        <dbReference type="ARBA" id="ARBA00001971"/>
    </source>
</evidence>
<reference evidence="10" key="1">
    <citation type="submission" date="2021-06" db="EMBL/GenBank/DDBJ databases">
        <title>Comparative genomics, transcriptomics and evolutionary studies reveal genomic signatures of adaptation to plant cell wall in hemibiotrophic fungi.</title>
        <authorList>
            <consortium name="DOE Joint Genome Institute"/>
            <person name="Baroncelli R."/>
            <person name="Diaz J.F."/>
            <person name="Benocci T."/>
            <person name="Peng M."/>
            <person name="Battaglia E."/>
            <person name="Haridas S."/>
            <person name="Andreopoulos W."/>
            <person name="Labutti K."/>
            <person name="Pangilinan J."/>
            <person name="Floch G.L."/>
            <person name="Makela M.R."/>
            <person name="Henrissat B."/>
            <person name="Grigoriev I.V."/>
            <person name="Crouch J.A."/>
            <person name="De Vries R.P."/>
            <person name="Sukno S.A."/>
            <person name="Thon M.R."/>
        </authorList>
    </citation>
    <scope>NUCLEOTIDE SEQUENCE</scope>
    <source>
        <strain evidence="10">MAFF235873</strain>
    </source>
</reference>
<comment type="similarity">
    <text evidence="2 8">Belongs to the cytochrome P450 family.</text>
</comment>
<dbReference type="GO" id="GO:0004497">
    <property type="term" value="F:monooxygenase activity"/>
    <property type="evidence" value="ECO:0007669"/>
    <property type="project" value="UniProtKB-KW"/>
</dbReference>
<feature type="transmembrane region" description="Helical" evidence="9">
    <location>
        <begin position="26"/>
        <end position="45"/>
    </location>
</feature>
<evidence type="ECO:0000256" key="2">
    <source>
        <dbReference type="ARBA" id="ARBA00010617"/>
    </source>
</evidence>
<dbReference type="GO" id="GO:0005506">
    <property type="term" value="F:iron ion binding"/>
    <property type="evidence" value="ECO:0007669"/>
    <property type="project" value="InterPro"/>
</dbReference>
<keyword evidence="5 7" id="KW-0408">Iron</keyword>
<gene>
    <name evidence="10" type="ORF">LX32DRAFT_669508</name>
</gene>
<organism evidence="10 11">
    <name type="scientific">Colletotrichum zoysiae</name>
    <dbReference type="NCBI Taxonomy" id="1216348"/>
    <lineage>
        <taxon>Eukaryota</taxon>
        <taxon>Fungi</taxon>
        <taxon>Dikarya</taxon>
        <taxon>Ascomycota</taxon>
        <taxon>Pezizomycotina</taxon>
        <taxon>Sordariomycetes</taxon>
        <taxon>Hypocreomycetidae</taxon>
        <taxon>Glomerellales</taxon>
        <taxon>Glomerellaceae</taxon>
        <taxon>Colletotrichum</taxon>
        <taxon>Colletotrichum graminicola species complex</taxon>
    </lineage>
</organism>
<keyword evidence="8" id="KW-0560">Oxidoreductase</keyword>
<comment type="cofactor">
    <cofactor evidence="1 7">
        <name>heme</name>
        <dbReference type="ChEBI" id="CHEBI:30413"/>
    </cofactor>
</comment>
<keyword evidence="9" id="KW-0472">Membrane</keyword>
<name>A0AAD9M9G6_9PEZI</name>
<protein>
    <submittedName>
        <fullName evidence="10">Cytochrome P450</fullName>
    </submittedName>
</protein>
<dbReference type="PRINTS" id="PR00465">
    <property type="entry name" value="EP450IV"/>
</dbReference>
<feature type="binding site" description="axial binding residue" evidence="7">
    <location>
        <position position="551"/>
    </location>
    <ligand>
        <name>heme</name>
        <dbReference type="ChEBI" id="CHEBI:30413"/>
    </ligand>
    <ligandPart>
        <name>Fe</name>
        <dbReference type="ChEBI" id="CHEBI:18248"/>
    </ligandPart>
</feature>
<dbReference type="InterPro" id="IPR036396">
    <property type="entry name" value="Cyt_P450_sf"/>
</dbReference>
<dbReference type="InterPro" id="IPR002403">
    <property type="entry name" value="Cyt_P450_E_grp-IV"/>
</dbReference>
<comment type="caution">
    <text evidence="10">The sequence shown here is derived from an EMBL/GenBank/DDBJ whole genome shotgun (WGS) entry which is preliminary data.</text>
</comment>